<evidence type="ECO:0000256" key="1">
    <source>
        <dbReference type="ARBA" id="ARBA00010178"/>
    </source>
</evidence>
<dbReference type="SUPFAM" id="SSF53720">
    <property type="entry name" value="ALDH-like"/>
    <property type="match status" value="1"/>
</dbReference>
<feature type="binding site" evidence="7 11">
    <location>
        <position position="406"/>
    </location>
    <ligand>
        <name>substrate</name>
    </ligand>
</feature>
<evidence type="ECO:0000256" key="7">
    <source>
        <dbReference type="HAMAP-Rule" id="MF_01024"/>
    </source>
</evidence>
<feature type="binding site" evidence="7 11">
    <location>
        <position position="224"/>
    </location>
    <ligand>
        <name>substrate</name>
    </ligand>
</feature>
<comment type="cofactor">
    <cofactor evidence="7 12">
        <name>Zn(2+)</name>
        <dbReference type="ChEBI" id="CHEBI:29105"/>
    </cofactor>
    <text evidence="7 12">Binds 1 zinc ion per subunit.</text>
</comment>
<keyword evidence="7 8" id="KW-0028">Amino-acid biosynthesis</keyword>
<dbReference type="PANTHER" id="PTHR21256:SF2">
    <property type="entry name" value="HISTIDINE BIOSYNTHESIS TRIFUNCTIONAL PROTEIN"/>
    <property type="match status" value="1"/>
</dbReference>
<dbReference type="PIRSF" id="PIRSF000099">
    <property type="entry name" value="Histidinol_dh"/>
    <property type="match status" value="1"/>
</dbReference>
<evidence type="ECO:0000256" key="6">
    <source>
        <dbReference type="ARBA" id="ARBA00023102"/>
    </source>
</evidence>
<comment type="catalytic activity">
    <reaction evidence="7 8">
        <text>L-histidinol + 2 NAD(+) + H2O = L-histidine + 2 NADH + 3 H(+)</text>
        <dbReference type="Rhea" id="RHEA:20641"/>
        <dbReference type="ChEBI" id="CHEBI:15377"/>
        <dbReference type="ChEBI" id="CHEBI:15378"/>
        <dbReference type="ChEBI" id="CHEBI:57540"/>
        <dbReference type="ChEBI" id="CHEBI:57595"/>
        <dbReference type="ChEBI" id="CHEBI:57699"/>
        <dbReference type="ChEBI" id="CHEBI:57945"/>
        <dbReference type="EC" id="1.1.1.23"/>
    </reaction>
</comment>
<evidence type="ECO:0000256" key="3">
    <source>
        <dbReference type="ARBA" id="ARBA00022723"/>
    </source>
</evidence>
<dbReference type="GO" id="GO:0004399">
    <property type="term" value="F:histidinol dehydrogenase activity"/>
    <property type="evidence" value="ECO:0007669"/>
    <property type="project" value="UniProtKB-UniRule"/>
</dbReference>
<feature type="active site" description="Proton acceptor" evidence="7 9">
    <location>
        <position position="313"/>
    </location>
</feature>
<dbReference type="Proteomes" id="UP001523230">
    <property type="component" value="Unassembled WGS sequence"/>
</dbReference>
<keyword evidence="5 7" id="KW-0560">Oxidoreductase</keyword>
<dbReference type="PANTHER" id="PTHR21256">
    <property type="entry name" value="HISTIDINOL DEHYDROGENASE HDH"/>
    <property type="match status" value="1"/>
</dbReference>
<feature type="binding site" evidence="7 12">
    <location>
        <position position="406"/>
    </location>
    <ligand>
        <name>Zn(2+)</name>
        <dbReference type="ChEBI" id="CHEBI:29105"/>
    </ligand>
</feature>
<dbReference type="HAMAP" id="MF_01024">
    <property type="entry name" value="HisD"/>
    <property type="match status" value="1"/>
</dbReference>
<evidence type="ECO:0000313" key="15">
    <source>
        <dbReference type="Proteomes" id="UP001523230"/>
    </source>
</evidence>
<dbReference type="Gene3D" id="3.40.50.1980">
    <property type="entry name" value="Nitrogenase molybdenum iron protein domain"/>
    <property type="match status" value="2"/>
</dbReference>
<dbReference type="GO" id="GO:0000105">
    <property type="term" value="P:L-histidine biosynthetic process"/>
    <property type="evidence" value="ECO:0007669"/>
    <property type="project" value="UniProtKB-UniRule"/>
</dbReference>
<comment type="pathway">
    <text evidence="7 8">Amino-acid biosynthesis; L-histidine biosynthesis; L-histidine from 5-phospho-alpha-D-ribose 1-diphosphate: step 9/9.</text>
</comment>
<feature type="binding site" evidence="7 11">
    <location>
        <position position="246"/>
    </location>
    <ligand>
        <name>substrate</name>
    </ligand>
</feature>
<feature type="active site" description="Proton acceptor" evidence="7 9">
    <location>
        <position position="314"/>
    </location>
</feature>
<feature type="binding site" evidence="7 11">
    <location>
        <position position="249"/>
    </location>
    <ligand>
        <name>substrate</name>
    </ligand>
</feature>
<dbReference type="Pfam" id="PF00815">
    <property type="entry name" value="Histidinol_dh"/>
    <property type="match status" value="1"/>
</dbReference>
<feature type="binding site" evidence="7 10">
    <location>
        <position position="201"/>
    </location>
    <ligand>
        <name>NAD(+)</name>
        <dbReference type="ChEBI" id="CHEBI:57540"/>
    </ligand>
</feature>
<organism evidence="14 15">
    <name type="scientific">Methanoculleus oceani</name>
    <dbReference type="NCBI Taxonomy" id="2184756"/>
    <lineage>
        <taxon>Archaea</taxon>
        <taxon>Methanobacteriati</taxon>
        <taxon>Methanobacteriota</taxon>
        <taxon>Stenosarchaea group</taxon>
        <taxon>Methanomicrobia</taxon>
        <taxon>Methanomicrobiales</taxon>
        <taxon>Methanomicrobiaceae</taxon>
        <taxon>Methanoculleus</taxon>
    </lineage>
</organism>
<dbReference type="Gene3D" id="1.20.5.1300">
    <property type="match status" value="1"/>
</dbReference>
<evidence type="ECO:0000256" key="2">
    <source>
        <dbReference type="ARBA" id="ARBA00016531"/>
    </source>
</evidence>
<evidence type="ECO:0000256" key="12">
    <source>
        <dbReference type="PIRSR" id="PIRSR000099-4"/>
    </source>
</evidence>
<dbReference type="GO" id="GO:0008270">
    <property type="term" value="F:zinc ion binding"/>
    <property type="evidence" value="ECO:0007669"/>
    <property type="project" value="UniProtKB-UniRule"/>
</dbReference>
<dbReference type="CDD" id="cd06572">
    <property type="entry name" value="Histidinol_dh"/>
    <property type="match status" value="1"/>
</dbReference>
<comment type="function">
    <text evidence="7 8">Catalyzes the sequential NAD-dependent oxidations of L-histidinol to L-histidinaldehyde and then to L-histidine.</text>
</comment>
<gene>
    <name evidence="7 14" type="primary">hisD</name>
    <name evidence="14" type="ORF">DIC75_08660</name>
</gene>
<feature type="binding site" evidence="7 12">
    <location>
        <position position="347"/>
    </location>
    <ligand>
        <name>Zn(2+)</name>
        <dbReference type="ChEBI" id="CHEBI:29105"/>
    </ligand>
</feature>
<keyword evidence="6 7" id="KW-0368">Histidine biosynthesis</keyword>
<dbReference type="FunFam" id="3.40.50.1980:FF:000001">
    <property type="entry name" value="Histidinol dehydrogenase"/>
    <property type="match status" value="1"/>
</dbReference>
<evidence type="ECO:0000256" key="5">
    <source>
        <dbReference type="ARBA" id="ARBA00023002"/>
    </source>
</evidence>
<evidence type="ECO:0000256" key="9">
    <source>
        <dbReference type="PIRSR" id="PIRSR000099-1"/>
    </source>
</evidence>
<keyword evidence="3 7" id="KW-0479">Metal-binding</keyword>
<reference evidence="14 15" key="1">
    <citation type="submission" date="2018-05" db="EMBL/GenBank/DDBJ databases">
        <title>Isolation and characterization of genus Methanoculleus species and their viruses from deep sea marine sediment offshore southwestern Taiwan.</title>
        <authorList>
            <person name="Wei W.-H."/>
            <person name="Chen W.-C."/>
            <person name="Lai M.-C."/>
            <person name="Chen S.-C."/>
        </authorList>
    </citation>
    <scope>NUCLEOTIDE SEQUENCE [LARGE SCALE GENOMIC DNA]</scope>
    <source>
        <strain evidence="14 15">CWC-02</strain>
    </source>
</reference>
<comment type="similarity">
    <text evidence="1 7 8 13">Belongs to the histidinol dehydrogenase family.</text>
</comment>
<comment type="caution">
    <text evidence="14">The sequence shown here is derived from an EMBL/GenBank/DDBJ whole genome shotgun (WGS) entry which is preliminary data.</text>
</comment>
<feature type="binding site" evidence="7 11">
    <location>
        <position position="401"/>
    </location>
    <ligand>
        <name>substrate</name>
    </ligand>
</feature>
<dbReference type="InterPro" id="IPR001692">
    <property type="entry name" value="Histidinol_DH_CS"/>
</dbReference>
<accession>A0ABD4TCD2</accession>
<dbReference type="InterPro" id="IPR012131">
    <property type="entry name" value="Hstdl_DH"/>
</dbReference>
<dbReference type="EMBL" id="QFDM01000002">
    <property type="protein sequence ID" value="MCM2466377.1"/>
    <property type="molecule type" value="Genomic_DNA"/>
</dbReference>
<feature type="binding site" evidence="7 11">
    <location>
        <position position="347"/>
    </location>
    <ligand>
        <name>substrate</name>
    </ligand>
</feature>
<dbReference type="InterPro" id="IPR022695">
    <property type="entry name" value="Histidinol_DH_monofunct"/>
</dbReference>
<keyword evidence="4 7" id="KW-0862">Zinc</keyword>
<evidence type="ECO:0000256" key="10">
    <source>
        <dbReference type="PIRSR" id="PIRSR000099-2"/>
    </source>
</evidence>
<proteinExistence type="inferred from homology"/>
<evidence type="ECO:0000256" key="8">
    <source>
        <dbReference type="PIRNR" id="PIRNR000099"/>
    </source>
</evidence>
<feature type="binding site" evidence="7 12">
    <location>
        <position position="249"/>
    </location>
    <ligand>
        <name>Zn(2+)</name>
        <dbReference type="ChEBI" id="CHEBI:29105"/>
    </ligand>
</feature>
<name>A0ABD4TCD2_9EURY</name>
<feature type="binding site" evidence="7 11">
    <location>
        <position position="314"/>
    </location>
    <ligand>
        <name>substrate</name>
    </ligand>
</feature>
<evidence type="ECO:0000256" key="11">
    <source>
        <dbReference type="PIRSR" id="PIRSR000099-3"/>
    </source>
</evidence>
<protein>
    <recommendedName>
        <fullName evidence="2 7">Histidinol dehydrogenase</fullName>
        <shortName evidence="7 8">HDH</shortName>
        <ecNumber evidence="7 8">1.1.1.23</ecNumber>
    </recommendedName>
</protein>
<feature type="binding site" evidence="7 12">
    <location>
        <position position="246"/>
    </location>
    <ligand>
        <name>Zn(2+)</name>
        <dbReference type="ChEBI" id="CHEBI:29105"/>
    </ligand>
</feature>
<sequence length="416" mass="44224">MWQALDIETWLAGRRSDLDRVKGPVFEIIGRVRAEGDAALLDLTKRFDGIDLEEIAVSDEEREAAYDQVDARLVESLVEAEERISRFHELQRGRDLWLQEVEPGITLGVRTTPLARIGAYVPGGRAAYPSTALMCTIPAKVAGVREICCCTPPPTSPITLVALDIAGVDEVYRVGGAQAIAAMAIGTETVPRVEKIVGPGNVYVTAAKMLLRDEAEIDFPAGPSEIAILADSTANPTFVAADILAQAEHDPNAACVLVTTDAAIADAVGAEVKRMAGEAKRREIVAKALEHSGYIVAGDLDEAVATVDGIAPEHLSVQVADPLAVINRIRSAGSIFVGPYAAVACGDYASGTNHVLPTAGYASLYSGLDVNHFCRRSTVQMITREGLEAIGDVVETIADAEGLHAHAESVRVRRRG</sequence>
<dbReference type="PRINTS" id="PR00083">
    <property type="entry name" value="HOLDHDRGNASE"/>
</dbReference>
<evidence type="ECO:0000313" key="14">
    <source>
        <dbReference type="EMBL" id="MCM2466377.1"/>
    </source>
</evidence>
<keyword evidence="7 8" id="KW-0520">NAD</keyword>
<dbReference type="PROSITE" id="PS00611">
    <property type="entry name" value="HISOL_DEHYDROGENASE"/>
    <property type="match status" value="1"/>
</dbReference>
<keyword evidence="15" id="KW-1185">Reference proteome</keyword>
<feature type="binding site" evidence="7 10">
    <location>
        <position position="120"/>
    </location>
    <ligand>
        <name>NAD(+)</name>
        <dbReference type="ChEBI" id="CHEBI:57540"/>
    </ligand>
</feature>
<dbReference type="InterPro" id="IPR016161">
    <property type="entry name" value="Ald_DH/histidinol_DH"/>
</dbReference>
<dbReference type="RefSeq" id="WP_250987633.1">
    <property type="nucleotide sequence ID" value="NZ_QFDM01000002.1"/>
</dbReference>
<dbReference type="AlphaFoldDB" id="A0ABD4TCD2"/>
<evidence type="ECO:0000256" key="13">
    <source>
        <dbReference type="RuleBase" id="RU004175"/>
    </source>
</evidence>
<feature type="binding site" evidence="7 10">
    <location>
        <position position="178"/>
    </location>
    <ligand>
        <name>NAD(+)</name>
        <dbReference type="ChEBI" id="CHEBI:57540"/>
    </ligand>
</feature>
<dbReference type="EC" id="1.1.1.23" evidence="7 8"/>
<evidence type="ECO:0000256" key="4">
    <source>
        <dbReference type="ARBA" id="ARBA00022833"/>
    </source>
</evidence>
<dbReference type="NCBIfam" id="TIGR00069">
    <property type="entry name" value="hisD"/>
    <property type="match status" value="1"/>
</dbReference>